<feature type="transmembrane region" description="Helical" evidence="7">
    <location>
        <begin position="73"/>
        <end position="94"/>
    </location>
</feature>
<evidence type="ECO:0000313" key="8">
    <source>
        <dbReference type="EMBL" id="MFC3111240.1"/>
    </source>
</evidence>
<dbReference type="Proteomes" id="UP001595530">
    <property type="component" value="Unassembled WGS sequence"/>
</dbReference>
<sequence>MNPNLKNGAALVGRLLLALLFVLSGFQKITGYSGTASYMASAGLPMIGLLLPLTILIEFGGGLLLVIGWQTRWVALVMFLFLIPVTLTFHNVAADPTQMVMLLKNAAIMGGMLQLFAFGAGAWSVDGRRPS</sequence>
<feature type="transmembrane region" description="Helical" evidence="7">
    <location>
        <begin position="106"/>
        <end position="125"/>
    </location>
</feature>
<comment type="similarity">
    <text evidence="2">Belongs to the DoxX family.</text>
</comment>
<keyword evidence="6 7" id="KW-0472">Membrane</keyword>
<evidence type="ECO:0000256" key="3">
    <source>
        <dbReference type="ARBA" id="ARBA00022475"/>
    </source>
</evidence>
<keyword evidence="9" id="KW-1185">Reference proteome</keyword>
<evidence type="ECO:0000256" key="5">
    <source>
        <dbReference type="ARBA" id="ARBA00022989"/>
    </source>
</evidence>
<dbReference type="PANTHER" id="PTHR33452:SF1">
    <property type="entry name" value="INNER MEMBRANE PROTEIN YPHA-RELATED"/>
    <property type="match status" value="1"/>
</dbReference>
<dbReference type="RefSeq" id="WP_390322652.1">
    <property type="nucleotide sequence ID" value="NZ_JBHRTP010000105.1"/>
</dbReference>
<dbReference type="InterPro" id="IPR032808">
    <property type="entry name" value="DoxX"/>
</dbReference>
<reference evidence="9" key="1">
    <citation type="journal article" date="2019" name="Int. J. Syst. Evol. Microbiol.">
        <title>The Global Catalogue of Microorganisms (GCM) 10K type strain sequencing project: providing services to taxonomists for standard genome sequencing and annotation.</title>
        <authorList>
            <consortium name="The Broad Institute Genomics Platform"/>
            <consortium name="The Broad Institute Genome Sequencing Center for Infectious Disease"/>
            <person name="Wu L."/>
            <person name="Ma J."/>
        </authorList>
    </citation>
    <scope>NUCLEOTIDE SEQUENCE [LARGE SCALE GENOMIC DNA]</scope>
    <source>
        <strain evidence="9">KCTC 42986</strain>
    </source>
</reference>
<gene>
    <name evidence="8" type="ORF">ACFOFO_25380</name>
</gene>
<organism evidence="8 9">
    <name type="scientific">Undibacterium arcticum</name>
    <dbReference type="NCBI Taxonomy" id="1762892"/>
    <lineage>
        <taxon>Bacteria</taxon>
        <taxon>Pseudomonadati</taxon>
        <taxon>Pseudomonadota</taxon>
        <taxon>Betaproteobacteria</taxon>
        <taxon>Burkholderiales</taxon>
        <taxon>Oxalobacteraceae</taxon>
        <taxon>Undibacterium</taxon>
    </lineage>
</organism>
<dbReference type="EMBL" id="JBHRTP010000105">
    <property type="protein sequence ID" value="MFC3111240.1"/>
    <property type="molecule type" value="Genomic_DNA"/>
</dbReference>
<proteinExistence type="inferred from homology"/>
<comment type="caution">
    <text evidence="8">The sequence shown here is derived from an EMBL/GenBank/DDBJ whole genome shotgun (WGS) entry which is preliminary data.</text>
</comment>
<keyword evidence="4 7" id="KW-0812">Transmembrane</keyword>
<evidence type="ECO:0000256" key="4">
    <source>
        <dbReference type="ARBA" id="ARBA00022692"/>
    </source>
</evidence>
<feature type="transmembrane region" description="Helical" evidence="7">
    <location>
        <begin position="47"/>
        <end position="66"/>
    </location>
</feature>
<evidence type="ECO:0000256" key="1">
    <source>
        <dbReference type="ARBA" id="ARBA00004651"/>
    </source>
</evidence>
<keyword evidence="3" id="KW-1003">Cell membrane</keyword>
<keyword evidence="5 7" id="KW-1133">Transmembrane helix</keyword>
<evidence type="ECO:0000313" key="9">
    <source>
        <dbReference type="Proteomes" id="UP001595530"/>
    </source>
</evidence>
<protein>
    <submittedName>
        <fullName evidence="8">DoxX family protein</fullName>
    </submittedName>
</protein>
<evidence type="ECO:0000256" key="6">
    <source>
        <dbReference type="ARBA" id="ARBA00023136"/>
    </source>
</evidence>
<evidence type="ECO:0000256" key="7">
    <source>
        <dbReference type="SAM" id="Phobius"/>
    </source>
</evidence>
<dbReference type="PANTHER" id="PTHR33452">
    <property type="entry name" value="OXIDOREDUCTASE CATD-RELATED"/>
    <property type="match status" value="1"/>
</dbReference>
<evidence type="ECO:0000256" key="2">
    <source>
        <dbReference type="ARBA" id="ARBA00006679"/>
    </source>
</evidence>
<accession>A0ABV7FC88</accession>
<comment type="subcellular location">
    <subcellularLocation>
        <location evidence="1">Cell membrane</location>
        <topology evidence="1">Multi-pass membrane protein</topology>
    </subcellularLocation>
</comment>
<dbReference type="InterPro" id="IPR051907">
    <property type="entry name" value="DoxX-like_oxidoreductase"/>
</dbReference>
<dbReference type="Pfam" id="PF07681">
    <property type="entry name" value="DoxX"/>
    <property type="match status" value="1"/>
</dbReference>
<name>A0ABV7FC88_9BURK</name>